<evidence type="ECO:0000313" key="2">
    <source>
        <dbReference type="Proteomes" id="UP000789572"/>
    </source>
</evidence>
<name>A0A9N9CGR8_9GLOM</name>
<dbReference type="AlphaFoldDB" id="A0A9N9CGR8"/>
<gene>
    <name evidence="1" type="ORF">POCULU_LOCUS7462</name>
</gene>
<dbReference type="EMBL" id="CAJVPJ010001701">
    <property type="protein sequence ID" value="CAG8600992.1"/>
    <property type="molecule type" value="Genomic_DNA"/>
</dbReference>
<dbReference type="Proteomes" id="UP000789572">
    <property type="component" value="Unassembled WGS sequence"/>
</dbReference>
<protein>
    <submittedName>
        <fullName evidence="1">4996_t:CDS:1</fullName>
    </submittedName>
</protein>
<keyword evidence="2" id="KW-1185">Reference proteome</keyword>
<sequence>MELYAEISRLALTRDEKTTLRTYFTKNITHKAEAIGILSWCEDDDARVQYL</sequence>
<comment type="caution">
    <text evidence="1">The sequence shown here is derived from an EMBL/GenBank/DDBJ whole genome shotgun (WGS) entry which is preliminary data.</text>
</comment>
<organism evidence="1 2">
    <name type="scientific">Paraglomus occultum</name>
    <dbReference type="NCBI Taxonomy" id="144539"/>
    <lineage>
        <taxon>Eukaryota</taxon>
        <taxon>Fungi</taxon>
        <taxon>Fungi incertae sedis</taxon>
        <taxon>Mucoromycota</taxon>
        <taxon>Glomeromycotina</taxon>
        <taxon>Glomeromycetes</taxon>
        <taxon>Paraglomerales</taxon>
        <taxon>Paraglomeraceae</taxon>
        <taxon>Paraglomus</taxon>
    </lineage>
</organism>
<feature type="non-terminal residue" evidence="1">
    <location>
        <position position="51"/>
    </location>
</feature>
<evidence type="ECO:0000313" key="1">
    <source>
        <dbReference type="EMBL" id="CAG8600992.1"/>
    </source>
</evidence>
<dbReference type="OrthoDB" id="10449684at2759"/>
<accession>A0A9N9CGR8</accession>
<proteinExistence type="predicted"/>
<reference evidence="1" key="1">
    <citation type="submission" date="2021-06" db="EMBL/GenBank/DDBJ databases">
        <authorList>
            <person name="Kallberg Y."/>
            <person name="Tangrot J."/>
            <person name="Rosling A."/>
        </authorList>
    </citation>
    <scope>NUCLEOTIDE SEQUENCE</scope>
    <source>
        <strain evidence="1">IA702</strain>
    </source>
</reference>